<evidence type="ECO:0000313" key="3">
    <source>
        <dbReference type="Proteomes" id="UP000277236"/>
    </source>
</evidence>
<comment type="caution">
    <text evidence="2">The sequence shown here is derived from an EMBL/GenBank/DDBJ whole genome shotgun (WGS) entry which is preliminary data.</text>
</comment>
<reference evidence="2 3" key="1">
    <citation type="submission" date="2018-08" db="EMBL/GenBank/DDBJ databases">
        <title>Recombination of ecologically and evolutionarily significant loci maintains genetic cohesion in the Pseudomonas syringae species complex.</title>
        <authorList>
            <person name="Dillon M."/>
            <person name="Thakur S."/>
            <person name="Almeida R.N.D."/>
            <person name="Weir B.S."/>
            <person name="Guttman D.S."/>
        </authorList>
    </citation>
    <scope>NUCLEOTIDE SEQUENCE [LARGE SCALE GENOMIC DNA]</scope>
    <source>
        <strain evidence="2 3">ICMP 3353</strain>
    </source>
</reference>
<organism evidence="2 3">
    <name type="scientific">Pseudomonas cichorii</name>
    <dbReference type="NCBI Taxonomy" id="36746"/>
    <lineage>
        <taxon>Bacteria</taxon>
        <taxon>Pseudomonadati</taxon>
        <taxon>Pseudomonadota</taxon>
        <taxon>Gammaproteobacteria</taxon>
        <taxon>Pseudomonadales</taxon>
        <taxon>Pseudomonadaceae</taxon>
        <taxon>Pseudomonas</taxon>
    </lineage>
</organism>
<proteinExistence type="predicted"/>
<accession>A0A3M4LWZ7</accession>
<feature type="compositionally biased region" description="Basic and acidic residues" evidence="1">
    <location>
        <begin position="1"/>
        <end position="11"/>
    </location>
</feature>
<feature type="compositionally biased region" description="Low complexity" evidence="1">
    <location>
        <begin position="26"/>
        <end position="35"/>
    </location>
</feature>
<gene>
    <name evidence="2" type="ORF">ALQ04_01644</name>
</gene>
<evidence type="ECO:0000313" key="2">
    <source>
        <dbReference type="EMBL" id="RMQ45989.1"/>
    </source>
</evidence>
<protein>
    <submittedName>
        <fullName evidence="2">Uncharacterized protein</fullName>
    </submittedName>
</protein>
<dbReference type="RefSeq" id="WP_183142163.1">
    <property type="nucleotide sequence ID" value="NZ_RBRE01000044.1"/>
</dbReference>
<feature type="compositionally biased region" description="Basic and acidic residues" evidence="1">
    <location>
        <begin position="105"/>
        <end position="120"/>
    </location>
</feature>
<dbReference type="AlphaFoldDB" id="A0A3M4LWZ7"/>
<feature type="region of interest" description="Disordered" evidence="1">
    <location>
        <begin position="100"/>
        <end position="120"/>
    </location>
</feature>
<evidence type="ECO:0000256" key="1">
    <source>
        <dbReference type="SAM" id="MobiDB-lite"/>
    </source>
</evidence>
<sequence>MVSHQNADHRSPAPAEPNCNQASEKSGTTTDLPTTESSTALLCCSTSVDAQKTNSCCEAVGINALTSATAEALIPHEKLRRAATPDAPLFAQERPPAQPVVGYKQEPKHDKTPPEEGRRYWPADLTNVRPEEWAQMSPRHVAEFAGMTEVWLLLEAAQKRIAAQDQTVANLRETAEALIIDSNVANEQLLEVLLECNHLKHQLNAIKGQALEVPNA</sequence>
<name>A0A3M4LWZ7_PSECI</name>
<dbReference type="Proteomes" id="UP000277236">
    <property type="component" value="Unassembled WGS sequence"/>
</dbReference>
<feature type="region of interest" description="Disordered" evidence="1">
    <location>
        <begin position="1"/>
        <end position="35"/>
    </location>
</feature>
<dbReference type="EMBL" id="RBRE01000044">
    <property type="protein sequence ID" value="RMQ45989.1"/>
    <property type="molecule type" value="Genomic_DNA"/>
</dbReference>